<keyword evidence="3" id="KW-0804">Transcription</keyword>
<evidence type="ECO:0000256" key="2">
    <source>
        <dbReference type="ARBA" id="ARBA00023125"/>
    </source>
</evidence>
<sequence>MYQIEGAEFSNLIRREFTAGVAAAYAAAALEGKFDCRSVNLRGGVFNVLQFSSDFYQPLALRKLSDTSHVSLHFQLAGASDAEISGFKGKMPLQAGEFNLMYCVDPVSSYWFPQQAHYGYVSVALQPDFFTGLLEDCGDAFAHLHNSMMRQSPFALFKNRALISTAQRQVLQQIQQPAVADSLKGAYLTAKVKELALLCLQEAGAPQAQDGVSTHDRDRLQALYSHLQQHYLQAHSLELLSKQFLLNEFKLKKGFKQLYGTTVFGFIQGLRMQHAALLLSSGGTTIAQTAAITGYASEAAFSRAFKQFHGYAPGYVKKA</sequence>
<evidence type="ECO:0000313" key="5">
    <source>
        <dbReference type="EMBL" id="RFM25663.1"/>
    </source>
</evidence>
<keyword evidence="1" id="KW-0805">Transcription regulation</keyword>
<evidence type="ECO:0000259" key="4">
    <source>
        <dbReference type="SMART" id="SM00342"/>
    </source>
</evidence>
<dbReference type="PANTHER" id="PTHR47893:SF1">
    <property type="entry name" value="REGULATORY PROTEIN PCHR"/>
    <property type="match status" value="1"/>
</dbReference>
<feature type="domain" description="HTH araC/xylS-type" evidence="4">
    <location>
        <begin position="234"/>
        <end position="317"/>
    </location>
</feature>
<protein>
    <submittedName>
        <fullName evidence="5">AraC family transcriptional regulator</fullName>
    </submittedName>
</protein>
<dbReference type="EMBL" id="QTJU01000017">
    <property type="protein sequence ID" value="RFM25663.1"/>
    <property type="molecule type" value="Genomic_DNA"/>
</dbReference>
<dbReference type="GO" id="GO:0003700">
    <property type="term" value="F:DNA-binding transcription factor activity"/>
    <property type="evidence" value="ECO:0007669"/>
    <property type="project" value="InterPro"/>
</dbReference>
<name>A0A3E1NCI3_9BACT</name>
<gene>
    <name evidence="5" type="ORF">DXN05_23945</name>
</gene>
<dbReference type="SMART" id="SM00342">
    <property type="entry name" value="HTH_ARAC"/>
    <property type="match status" value="1"/>
</dbReference>
<reference evidence="5 6" key="1">
    <citation type="submission" date="2018-08" db="EMBL/GenBank/DDBJ databases">
        <title>Chitinophagaceae sp. K23C18032701, a novel bacterium isolated from forest soil.</title>
        <authorList>
            <person name="Wang C."/>
        </authorList>
    </citation>
    <scope>NUCLEOTIDE SEQUENCE [LARGE SCALE GENOMIC DNA]</scope>
    <source>
        <strain evidence="5 6">K23C18032701</strain>
    </source>
</reference>
<dbReference type="Proteomes" id="UP000261284">
    <property type="component" value="Unassembled WGS sequence"/>
</dbReference>
<dbReference type="PANTHER" id="PTHR47893">
    <property type="entry name" value="REGULATORY PROTEIN PCHR"/>
    <property type="match status" value="1"/>
</dbReference>
<keyword evidence="6" id="KW-1185">Reference proteome</keyword>
<dbReference type="Gene3D" id="1.10.10.60">
    <property type="entry name" value="Homeodomain-like"/>
    <property type="match status" value="1"/>
</dbReference>
<dbReference type="InterPro" id="IPR018060">
    <property type="entry name" value="HTH_AraC"/>
</dbReference>
<dbReference type="RefSeq" id="WP_116849843.1">
    <property type="nucleotide sequence ID" value="NZ_QTJU01000017.1"/>
</dbReference>
<keyword evidence="2" id="KW-0238">DNA-binding</keyword>
<accession>A0A3E1NCI3</accession>
<evidence type="ECO:0000313" key="6">
    <source>
        <dbReference type="Proteomes" id="UP000261284"/>
    </source>
</evidence>
<organism evidence="5 6">
    <name type="scientific">Deminuibacter soli</name>
    <dbReference type="NCBI Taxonomy" id="2291815"/>
    <lineage>
        <taxon>Bacteria</taxon>
        <taxon>Pseudomonadati</taxon>
        <taxon>Bacteroidota</taxon>
        <taxon>Chitinophagia</taxon>
        <taxon>Chitinophagales</taxon>
        <taxon>Chitinophagaceae</taxon>
        <taxon>Deminuibacter</taxon>
    </lineage>
</organism>
<dbReference type="PROSITE" id="PS00041">
    <property type="entry name" value="HTH_ARAC_FAMILY_1"/>
    <property type="match status" value="1"/>
</dbReference>
<evidence type="ECO:0000256" key="3">
    <source>
        <dbReference type="ARBA" id="ARBA00023163"/>
    </source>
</evidence>
<dbReference type="InterPro" id="IPR018062">
    <property type="entry name" value="HTH_AraC-typ_CS"/>
</dbReference>
<comment type="caution">
    <text evidence="5">The sequence shown here is derived from an EMBL/GenBank/DDBJ whole genome shotgun (WGS) entry which is preliminary data.</text>
</comment>
<dbReference type="SUPFAM" id="SSF46689">
    <property type="entry name" value="Homeodomain-like"/>
    <property type="match status" value="1"/>
</dbReference>
<dbReference type="GO" id="GO:0043565">
    <property type="term" value="F:sequence-specific DNA binding"/>
    <property type="evidence" value="ECO:0007669"/>
    <property type="project" value="InterPro"/>
</dbReference>
<evidence type="ECO:0000256" key="1">
    <source>
        <dbReference type="ARBA" id="ARBA00023015"/>
    </source>
</evidence>
<dbReference type="Pfam" id="PF12833">
    <property type="entry name" value="HTH_18"/>
    <property type="match status" value="1"/>
</dbReference>
<dbReference type="OrthoDB" id="799767at2"/>
<dbReference type="InterPro" id="IPR009057">
    <property type="entry name" value="Homeodomain-like_sf"/>
</dbReference>
<proteinExistence type="predicted"/>
<dbReference type="InterPro" id="IPR053142">
    <property type="entry name" value="PchR_regulatory_protein"/>
</dbReference>
<dbReference type="AlphaFoldDB" id="A0A3E1NCI3"/>